<evidence type="ECO:0000313" key="4">
    <source>
        <dbReference type="EMBL" id="VEL30693.1"/>
    </source>
</evidence>
<name>A0A3S5AS65_9PLAT</name>
<dbReference type="GO" id="GO:0006396">
    <property type="term" value="P:RNA processing"/>
    <property type="evidence" value="ECO:0007669"/>
    <property type="project" value="TreeGrafter"/>
</dbReference>
<dbReference type="GO" id="GO:0003723">
    <property type="term" value="F:RNA binding"/>
    <property type="evidence" value="ECO:0007669"/>
    <property type="project" value="TreeGrafter"/>
</dbReference>
<dbReference type="AlphaFoldDB" id="A0A3S5AS65"/>
<reference evidence="4" key="1">
    <citation type="submission" date="2018-11" db="EMBL/GenBank/DDBJ databases">
        <authorList>
            <consortium name="Pathogen Informatics"/>
        </authorList>
    </citation>
    <scope>NUCLEOTIDE SEQUENCE</scope>
</reference>
<dbReference type="PANTHER" id="PTHR21686:SF12">
    <property type="entry name" value="DEOXYNUCLEOTIDYLTRANSFERASE TERMINAL-INTERACTING PROTEIN 2"/>
    <property type="match status" value="1"/>
</dbReference>
<keyword evidence="5" id="KW-1185">Reference proteome</keyword>
<gene>
    <name evidence="4" type="ORF">PXEA_LOCUS24133</name>
</gene>
<dbReference type="Pfam" id="PF08698">
    <property type="entry name" value="Fcf2"/>
    <property type="match status" value="1"/>
</dbReference>
<feature type="domain" description="Fcf2 pre-rRNA processing C-terminal" evidence="3">
    <location>
        <begin position="13"/>
        <end position="101"/>
    </location>
</feature>
<keyword evidence="2" id="KW-0539">Nucleus</keyword>
<sequence length="148" mass="17656">MRAEKRNRREMRKKSLAKWYDLPKTELTKDDKEDLEFIKLRRVLTNVSEGGSHVKRSDSRCTHFQRGVVVDDPGDFHHRLPKKLRGQTLVDEICRNAEIMREQRLRYRKVKASQNIKKAAIRRRNAQIHRKLAKKGDRGRKMQLIPMK</sequence>
<dbReference type="Proteomes" id="UP000784294">
    <property type="component" value="Unassembled WGS sequence"/>
</dbReference>
<dbReference type="InterPro" id="IPR039883">
    <property type="entry name" value="Fcf2/DNTTIP2"/>
</dbReference>
<dbReference type="GO" id="GO:0005730">
    <property type="term" value="C:nucleolus"/>
    <property type="evidence" value="ECO:0007669"/>
    <property type="project" value="UniProtKB-SubCell"/>
</dbReference>
<comment type="caution">
    <text evidence="4">The sequence shown here is derived from an EMBL/GenBank/DDBJ whole genome shotgun (WGS) entry which is preliminary data.</text>
</comment>
<dbReference type="OrthoDB" id="427886at2759"/>
<organism evidence="4 5">
    <name type="scientific">Protopolystoma xenopodis</name>
    <dbReference type="NCBI Taxonomy" id="117903"/>
    <lineage>
        <taxon>Eukaryota</taxon>
        <taxon>Metazoa</taxon>
        <taxon>Spiralia</taxon>
        <taxon>Lophotrochozoa</taxon>
        <taxon>Platyhelminthes</taxon>
        <taxon>Monogenea</taxon>
        <taxon>Polyopisthocotylea</taxon>
        <taxon>Polystomatidea</taxon>
        <taxon>Polystomatidae</taxon>
        <taxon>Protopolystoma</taxon>
    </lineage>
</organism>
<dbReference type="EMBL" id="CAAALY010114577">
    <property type="protein sequence ID" value="VEL30693.1"/>
    <property type="molecule type" value="Genomic_DNA"/>
</dbReference>
<proteinExistence type="predicted"/>
<evidence type="ECO:0000256" key="1">
    <source>
        <dbReference type="ARBA" id="ARBA00004604"/>
    </source>
</evidence>
<evidence type="ECO:0000313" key="5">
    <source>
        <dbReference type="Proteomes" id="UP000784294"/>
    </source>
</evidence>
<comment type="subcellular location">
    <subcellularLocation>
        <location evidence="1">Nucleus</location>
        <location evidence="1">Nucleolus</location>
    </subcellularLocation>
</comment>
<dbReference type="InterPro" id="IPR014810">
    <property type="entry name" value="Fcf2_C"/>
</dbReference>
<dbReference type="PANTHER" id="PTHR21686">
    <property type="entry name" value="DEOXYNUCLEOTIDYLTRANSFERASE TERMINAL-INTERACTING PROTEIN 2"/>
    <property type="match status" value="1"/>
</dbReference>
<protein>
    <recommendedName>
        <fullName evidence="3">Fcf2 pre-rRNA processing C-terminal domain-containing protein</fullName>
    </recommendedName>
</protein>
<evidence type="ECO:0000256" key="2">
    <source>
        <dbReference type="ARBA" id="ARBA00023242"/>
    </source>
</evidence>
<evidence type="ECO:0000259" key="3">
    <source>
        <dbReference type="Pfam" id="PF08698"/>
    </source>
</evidence>
<accession>A0A3S5AS65</accession>